<accession>A0A656QHP8</accession>
<dbReference type="AlphaFoldDB" id="A0A656QHP8"/>
<comment type="caution">
    <text evidence="3">The sequence shown here is derived from an EMBL/GenBank/DDBJ whole genome shotgun (WGS) entry which is preliminary data.</text>
</comment>
<dbReference type="EMBL" id="JFHD01000013">
    <property type="protein sequence ID" value="KDR29519.1"/>
    <property type="molecule type" value="Genomic_DNA"/>
</dbReference>
<keyword evidence="2" id="KW-0472">Membrane</keyword>
<keyword evidence="4" id="KW-1185">Reference proteome</keyword>
<evidence type="ECO:0000256" key="1">
    <source>
        <dbReference type="SAM" id="MobiDB-lite"/>
    </source>
</evidence>
<evidence type="ECO:0000256" key="2">
    <source>
        <dbReference type="SAM" id="Phobius"/>
    </source>
</evidence>
<feature type="transmembrane region" description="Helical" evidence="2">
    <location>
        <begin position="49"/>
        <end position="66"/>
    </location>
</feature>
<evidence type="ECO:0000313" key="3">
    <source>
        <dbReference type="EMBL" id="KDR29519.1"/>
    </source>
</evidence>
<gene>
    <name evidence="3" type="ORF">BG60_07130</name>
</gene>
<name>A0A656QHP8_9BURK</name>
<keyword evidence="2" id="KW-0812">Transmembrane</keyword>
<proteinExistence type="predicted"/>
<feature type="region of interest" description="Disordered" evidence="1">
    <location>
        <begin position="110"/>
        <end position="131"/>
    </location>
</feature>
<organism evidence="3 4">
    <name type="scientific">Caballeronia zhejiangensis</name>
    <dbReference type="NCBI Taxonomy" id="871203"/>
    <lineage>
        <taxon>Bacteria</taxon>
        <taxon>Pseudomonadati</taxon>
        <taxon>Pseudomonadota</taxon>
        <taxon>Betaproteobacteria</taxon>
        <taxon>Burkholderiales</taxon>
        <taxon>Burkholderiaceae</taxon>
        <taxon>Caballeronia</taxon>
    </lineage>
</organism>
<feature type="compositionally biased region" description="Low complexity" evidence="1">
    <location>
        <begin position="110"/>
        <end position="125"/>
    </location>
</feature>
<dbReference type="Proteomes" id="UP000027451">
    <property type="component" value="Unassembled WGS sequence"/>
</dbReference>
<reference evidence="3 4" key="1">
    <citation type="submission" date="2014-03" db="EMBL/GenBank/DDBJ databases">
        <title>Draft Genome Sequences of Four Burkholderia Strains.</title>
        <authorList>
            <person name="Liu X.Y."/>
            <person name="Li C.X."/>
            <person name="Xu J.H."/>
        </authorList>
    </citation>
    <scope>NUCLEOTIDE SEQUENCE [LARGE SCALE GENOMIC DNA]</scope>
    <source>
        <strain evidence="3 4">OP-1</strain>
    </source>
</reference>
<keyword evidence="2" id="KW-1133">Transmembrane helix</keyword>
<evidence type="ECO:0000313" key="4">
    <source>
        <dbReference type="Proteomes" id="UP000027451"/>
    </source>
</evidence>
<protein>
    <submittedName>
        <fullName evidence="3">Uncharacterized protein</fullName>
    </submittedName>
</protein>
<sequence length="131" mass="13782">MPMRASTIVSLRANAVLIALCVAASDAAWLAVCGCTGHVHALETTTMRLATLGSAAGIVFIVRRIAKLEFDAARAARRIAWTSDRFVIDGTCPGAWLVQLHVELHPDGSRSSAAHACPHAAASSRVPRGRA</sequence>